<evidence type="ECO:0000313" key="22">
    <source>
        <dbReference type="EMBL" id="MFC6363654.1"/>
    </source>
</evidence>
<evidence type="ECO:0000256" key="14">
    <source>
        <dbReference type="ARBA" id="ARBA00022984"/>
    </source>
</evidence>
<evidence type="ECO:0000256" key="2">
    <source>
        <dbReference type="ARBA" id="ARBA00003921"/>
    </source>
</evidence>
<keyword evidence="8 20" id="KW-0963">Cytoplasm</keyword>
<dbReference type="RefSeq" id="WP_212709704.1">
    <property type="nucleotide sequence ID" value="NZ_BAAAFW010000083.1"/>
</dbReference>
<comment type="caution">
    <text evidence="22">The sequence shown here is derived from an EMBL/GenBank/DDBJ whole genome shotgun (WGS) entry which is preliminary data.</text>
</comment>
<dbReference type="EC" id="1.3.1.98" evidence="6 20"/>
<evidence type="ECO:0000256" key="17">
    <source>
        <dbReference type="ARBA" id="ARBA00023316"/>
    </source>
</evidence>
<comment type="catalytic activity">
    <reaction evidence="19 20">
        <text>UDP-N-acetyl-alpha-D-muramate + NADP(+) = UDP-N-acetyl-3-O-(1-carboxyvinyl)-alpha-D-glucosamine + NADPH + H(+)</text>
        <dbReference type="Rhea" id="RHEA:12248"/>
        <dbReference type="ChEBI" id="CHEBI:15378"/>
        <dbReference type="ChEBI" id="CHEBI:57783"/>
        <dbReference type="ChEBI" id="CHEBI:58349"/>
        <dbReference type="ChEBI" id="CHEBI:68483"/>
        <dbReference type="ChEBI" id="CHEBI:70757"/>
        <dbReference type="EC" id="1.3.1.98"/>
    </reaction>
</comment>
<dbReference type="PROSITE" id="PS51387">
    <property type="entry name" value="FAD_PCMH"/>
    <property type="match status" value="1"/>
</dbReference>
<dbReference type="InterPro" id="IPR006094">
    <property type="entry name" value="Oxid_FAD_bind_N"/>
</dbReference>
<keyword evidence="12 20" id="KW-0521">NADP</keyword>
<evidence type="ECO:0000313" key="23">
    <source>
        <dbReference type="Proteomes" id="UP001596215"/>
    </source>
</evidence>
<evidence type="ECO:0000256" key="20">
    <source>
        <dbReference type="HAMAP-Rule" id="MF_00037"/>
    </source>
</evidence>
<evidence type="ECO:0000256" key="4">
    <source>
        <dbReference type="ARBA" id="ARBA00004752"/>
    </source>
</evidence>
<dbReference type="Pfam" id="PF01565">
    <property type="entry name" value="FAD_binding_4"/>
    <property type="match status" value="1"/>
</dbReference>
<evidence type="ECO:0000256" key="10">
    <source>
        <dbReference type="ARBA" id="ARBA00022630"/>
    </source>
</evidence>
<dbReference type="NCBIfam" id="NF000755">
    <property type="entry name" value="PRK00046.1"/>
    <property type="match status" value="1"/>
</dbReference>
<keyword evidence="14 20" id="KW-0573">Peptidoglycan synthesis</keyword>
<reference evidence="23" key="1">
    <citation type="journal article" date="2019" name="Int. J. Syst. Evol. Microbiol.">
        <title>The Global Catalogue of Microorganisms (GCM) 10K type strain sequencing project: providing services to taxonomists for standard genome sequencing and annotation.</title>
        <authorList>
            <consortium name="The Broad Institute Genomics Platform"/>
            <consortium name="The Broad Institute Genome Sequencing Center for Infectious Disease"/>
            <person name="Wu L."/>
            <person name="Ma J."/>
        </authorList>
    </citation>
    <scope>NUCLEOTIDE SEQUENCE [LARGE SCALE GENOMIC DNA]</scope>
    <source>
        <strain evidence="23">CGMCC 4.1530</strain>
    </source>
</reference>
<evidence type="ECO:0000256" key="6">
    <source>
        <dbReference type="ARBA" id="ARBA00012518"/>
    </source>
</evidence>
<sequence>MLSQNHSLKPFNTLGLEINADVILPVTTGEELRKARAYSRLASKPFLLLGGGSNVLFLNDFNGVVALNQIKGISVSEHDDYYDLHVGAGENWHNLVRYCLQQNIAGLENLALIPGVAGSAPIQNIGAYGLEFKDVCHYVDVISLTSDEQIRLTSQECQFGYRDSIFKHQYREDYAIIAVGLRLSKQWQPRLTYGELTRLDAGQVTPTEVFDAVCRMRSSKLPDPAIQGNVGSFFKNPLVTAGLSRKLLADYPSLPHYPQPDGKVKLAAGWLIDQCGLKGYQMGGAAVHRLQALVLINNDHALPQDIVKLAKYVRQTVGDKFNVWLEPEVRFIDSQGECDAVGAIS</sequence>
<dbReference type="InterPro" id="IPR016169">
    <property type="entry name" value="FAD-bd_PCMH_sub2"/>
</dbReference>
<dbReference type="InterPro" id="IPR016167">
    <property type="entry name" value="FAD-bd_PCMH_sub1"/>
</dbReference>
<dbReference type="InterPro" id="IPR036635">
    <property type="entry name" value="MurB_C_sf"/>
</dbReference>
<dbReference type="HAMAP" id="MF_00037">
    <property type="entry name" value="MurB"/>
    <property type="match status" value="1"/>
</dbReference>
<gene>
    <name evidence="20 22" type="primary">murB</name>
    <name evidence="22" type="ORF">ACFP73_16515</name>
</gene>
<keyword evidence="16 20" id="KW-0131">Cell cycle</keyword>
<feature type="active site" evidence="20">
    <location>
        <position position="328"/>
    </location>
</feature>
<dbReference type="InterPro" id="IPR003170">
    <property type="entry name" value="MurB"/>
</dbReference>
<dbReference type="SUPFAM" id="SSF56176">
    <property type="entry name" value="FAD-binding/transporter-associated domain-like"/>
    <property type="match status" value="1"/>
</dbReference>
<dbReference type="InterPro" id="IPR036318">
    <property type="entry name" value="FAD-bd_PCMH-like_sf"/>
</dbReference>
<dbReference type="Gene3D" id="3.90.78.10">
    <property type="entry name" value="UDP-N-acetylenolpyruvoylglucosamine reductase, C-terminal domain"/>
    <property type="match status" value="1"/>
</dbReference>
<accession>A0ABW1VU67</accession>
<keyword evidence="15 20" id="KW-0560">Oxidoreductase</keyword>
<comment type="pathway">
    <text evidence="4 20">Cell wall biogenesis; peptidoglycan biosynthesis.</text>
</comment>
<comment type="function">
    <text evidence="2 20">Cell wall formation.</text>
</comment>
<protein>
    <recommendedName>
        <fullName evidence="7 20">UDP-N-acetylenolpyruvoylglucosamine reductase</fullName>
        <ecNumber evidence="6 20">1.3.1.98</ecNumber>
    </recommendedName>
    <alternativeName>
        <fullName evidence="18 20">UDP-N-acetylmuramate dehydrogenase</fullName>
    </alternativeName>
</protein>
<dbReference type="InterPro" id="IPR011601">
    <property type="entry name" value="MurB_C"/>
</dbReference>
<keyword evidence="13 20" id="KW-0133">Cell shape</keyword>
<dbReference type="InterPro" id="IPR016166">
    <property type="entry name" value="FAD-bd_PCMH"/>
</dbReference>
<evidence type="ECO:0000256" key="11">
    <source>
        <dbReference type="ARBA" id="ARBA00022827"/>
    </source>
</evidence>
<evidence type="ECO:0000256" key="13">
    <source>
        <dbReference type="ARBA" id="ARBA00022960"/>
    </source>
</evidence>
<keyword evidence="17 20" id="KW-0961">Cell wall biogenesis/degradation</keyword>
<evidence type="ECO:0000256" key="12">
    <source>
        <dbReference type="ARBA" id="ARBA00022857"/>
    </source>
</evidence>
<dbReference type="PANTHER" id="PTHR21071">
    <property type="entry name" value="UDP-N-ACETYLENOLPYRUVOYLGLUCOSAMINE REDUCTASE"/>
    <property type="match status" value="1"/>
</dbReference>
<evidence type="ECO:0000256" key="16">
    <source>
        <dbReference type="ARBA" id="ARBA00023306"/>
    </source>
</evidence>
<evidence type="ECO:0000256" key="7">
    <source>
        <dbReference type="ARBA" id="ARBA00015188"/>
    </source>
</evidence>
<dbReference type="Pfam" id="PF02873">
    <property type="entry name" value="MurB_C"/>
    <property type="match status" value="1"/>
</dbReference>
<dbReference type="GO" id="GO:0008762">
    <property type="term" value="F:UDP-N-acetylmuramate dehydrogenase activity"/>
    <property type="evidence" value="ECO:0007669"/>
    <property type="project" value="UniProtKB-EC"/>
</dbReference>
<comment type="cofactor">
    <cofactor evidence="1 20">
        <name>FAD</name>
        <dbReference type="ChEBI" id="CHEBI:57692"/>
    </cofactor>
</comment>
<evidence type="ECO:0000256" key="8">
    <source>
        <dbReference type="ARBA" id="ARBA00022490"/>
    </source>
</evidence>
<comment type="subcellular location">
    <subcellularLocation>
        <location evidence="3 20">Cytoplasm</location>
    </subcellularLocation>
</comment>
<evidence type="ECO:0000256" key="18">
    <source>
        <dbReference type="ARBA" id="ARBA00031026"/>
    </source>
</evidence>
<keyword evidence="10 20" id="KW-0285">Flavoprotein</keyword>
<dbReference type="EMBL" id="JBHSUC010000046">
    <property type="protein sequence ID" value="MFC6363654.1"/>
    <property type="molecule type" value="Genomic_DNA"/>
</dbReference>
<dbReference type="Gene3D" id="3.30.465.10">
    <property type="match status" value="1"/>
</dbReference>
<feature type="active site" evidence="20">
    <location>
        <position position="162"/>
    </location>
</feature>
<comment type="similarity">
    <text evidence="5 20">Belongs to the MurB family.</text>
</comment>
<dbReference type="Proteomes" id="UP001596215">
    <property type="component" value="Unassembled WGS sequence"/>
</dbReference>
<keyword evidence="9 20" id="KW-0132">Cell division</keyword>
<feature type="domain" description="FAD-binding PCMH-type" evidence="21">
    <location>
        <begin position="16"/>
        <end position="186"/>
    </location>
</feature>
<dbReference type="SUPFAM" id="SSF56194">
    <property type="entry name" value="Uridine diphospho-N-Acetylenolpyruvylglucosamine reductase, MurB, C-terminal domain"/>
    <property type="match status" value="1"/>
</dbReference>
<evidence type="ECO:0000256" key="5">
    <source>
        <dbReference type="ARBA" id="ARBA00010485"/>
    </source>
</evidence>
<evidence type="ECO:0000256" key="15">
    <source>
        <dbReference type="ARBA" id="ARBA00023002"/>
    </source>
</evidence>
<keyword evidence="11 20" id="KW-0274">FAD</keyword>
<name>A0ABW1VU67_9GAMM</name>
<evidence type="ECO:0000256" key="19">
    <source>
        <dbReference type="ARBA" id="ARBA00048914"/>
    </source>
</evidence>
<dbReference type="NCBIfam" id="TIGR00179">
    <property type="entry name" value="murB"/>
    <property type="match status" value="1"/>
</dbReference>
<proteinExistence type="inferred from homology"/>
<evidence type="ECO:0000256" key="9">
    <source>
        <dbReference type="ARBA" id="ARBA00022618"/>
    </source>
</evidence>
<feature type="active site" description="Proton donor" evidence="20">
    <location>
        <position position="232"/>
    </location>
</feature>
<evidence type="ECO:0000259" key="21">
    <source>
        <dbReference type="PROSITE" id="PS51387"/>
    </source>
</evidence>
<dbReference type="Gene3D" id="3.30.43.10">
    <property type="entry name" value="Uridine Diphospho-n-acetylenolpyruvylglucosamine Reductase, domain 2"/>
    <property type="match status" value="1"/>
</dbReference>
<dbReference type="PANTHER" id="PTHR21071:SF4">
    <property type="entry name" value="UDP-N-ACETYLENOLPYRUVOYLGLUCOSAMINE REDUCTASE"/>
    <property type="match status" value="1"/>
</dbReference>
<evidence type="ECO:0000256" key="3">
    <source>
        <dbReference type="ARBA" id="ARBA00004496"/>
    </source>
</evidence>
<evidence type="ECO:0000256" key="1">
    <source>
        <dbReference type="ARBA" id="ARBA00001974"/>
    </source>
</evidence>
<keyword evidence="23" id="KW-1185">Reference proteome</keyword>
<organism evidence="22 23">
    <name type="scientific">Tatumella punctata</name>
    <dbReference type="NCBI Taxonomy" id="399969"/>
    <lineage>
        <taxon>Bacteria</taxon>
        <taxon>Pseudomonadati</taxon>
        <taxon>Pseudomonadota</taxon>
        <taxon>Gammaproteobacteria</taxon>
        <taxon>Enterobacterales</taxon>
        <taxon>Erwiniaceae</taxon>
        <taxon>Tatumella</taxon>
    </lineage>
</organism>